<keyword evidence="3" id="KW-0677">Repeat</keyword>
<keyword evidence="13" id="KW-1185">Reference proteome</keyword>
<feature type="region of interest" description="Disordered" evidence="8">
    <location>
        <begin position="626"/>
        <end position="648"/>
    </location>
</feature>
<evidence type="ECO:0000256" key="5">
    <source>
        <dbReference type="ARBA" id="ARBA00022833"/>
    </source>
</evidence>
<dbReference type="EMBL" id="CAMXCT020001507">
    <property type="protein sequence ID" value="CAL1144106.1"/>
    <property type="molecule type" value="Genomic_DNA"/>
</dbReference>
<reference evidence="10" key="1">
    <citation type="submission" date="2022-10" db="EMBL/GenBank/DDBJ databases">
        <authorList>
            <person name="Chen Y."/>
            <person name="Dougan E. K."/>
            <person name="Chan C."/>
            <person name="Rhodes N."/>
            <person name="Thang M."/>
        </authorList>
    </citation>
    <scope>NUCLEOTIDE SEQUENCE</scope>
</reference>
<organism evidence="10">
    <name type="scientific">Cladocopium goreaui</name>
    <dbReference type="NCBI Taxonomy" id="2562237"/>
    <lineage>
        <taxon>Eukaryota</taxon>
        <taxon>Sar</taxon>
        <taxon>Alveolata</taxon>
        <taxon>Dinophyceae</taxon>
        <taxon>Suessiales</taxon>
        <taxon>Symbiodiniaceae</taxon>
        <taxon>Cladocopium</taxon>
    </lineage>
</organism>
<dbReference type="PROSITE" id="PS00028">
    <property type="entry name" value="ZINC_FINGER_C2H2_1"/>
    <property type="match status" value="3"/>
</dbReference>
<keyword evidence="5" id="KW-0862">Zinc</keyword>
<keyword evidence="2" id="KW-0479">Metal-binding</keyword>
<dbReference type="EMBL" id="CAMXCT010001507">
    <property type="protein sequence ID" value="CAI3990731.1"/>
    <property type="molecule type" value="Genomic_DNA"/>
</dbReference>
<evidence type="ECO:0000256" key="1">
    <source>
        <dbReference type="ARBA" id="ARBA00004123"/>
    </source>
</evidence>
<evidence type="ECO:0000313" key="11">
    <source>
        <dbReference type="EMBL" id="CAL1144106.1"/>
    </source>
</evidence>
<comment type="caution">
    <text evidence="10">The sequence shown here is derived from an EMBL/GenBank/DDBJ whole genome shotgun (WGS) entry which is preliminary data.</text>
</comment>
<evidence type="ECO:0000313" key="10">
    <source>
        <dbReference type="EMBL" id="CAI3990731.1"/>
    </source>
</evidence>
<dbReference type="SMART" id="SM00355">
    <property type="entry name" value="ZnF_C2H2"/>
    <property type="match status" value="4"/>
</dbReference>
<gene>
    <name evidence="10" type="ORF">C1SCF055_LOCUS17692</name>
</gene>
<feature type="region of interest" description="Disordered" evidence="8">
    <location>
        <begin position="871"/>
        <end position="895"/>
    </location>
</feature>
<dbReference type="AlphaFoldDB" id="A0A9P1CIA3"/>
<dbReference type="Proteomes" id="UP001152797">
    <property type="component" value="Unassembled WGS sequence"/>
</dbReference>
<dbReference type="GO" id="GO:0005634">
    <property type="term" value="C:nucleus"/>
    <property type="evidence" value="ECO:0007669"/>
    <property type="project" value="UniProtKB-SubCell"/>
</dbReference>
<feature type="domain" description="C2H2-type" evidence="9">
    <location>
        <begin position="390"/>
        <end position="418"/>
    </location>
</feature>
<name>A0A9P1CIA3_9DINO</name>
<dbReference type="GO" id="GO:0008270">
    <property type="term" value="F:zinc ion binding"/>
    <property type="evidence" value="ECO:0007669"/>
    <property type="project" value="UniProtKB-KW"/>
</dbReference>
<dbReference type="PANTHER" id="PTHR24406">
    <property type="entry name" value="TRANSCRIPTIONAL REPRESSOR CTCFL-RELATED"/>
    <property type="match status" value="1"/>
</dbReference>
<reference evidence="11" key="2">
    <citation type="submission" date="2024-04" db="EMBL/GenBank/DDBJ databases">
        <authorList>
            <person name="Chen Y."/>
            <person name="Shah S."/>
            <person name="Dougan E. K."/>
            <person name="Thang M."/>
            <person name="Chan C."/>
        </authorList>
    </citation>
    <scope>NUCLEOTIDE SEQUENCE [LARGE SCALE GENOMIC DNA]</scope>
</reference>
<evidence type="ECO:0000256" key="7">
    <source>
        <dbReference type="PROSITE-ProRule" id="PRU00042"/>
    </source>
</evidence>
<comment type="subcellular location">
    <subcellularLocation>
        <location evidence="1">Nucleus</location>
    </subcellularLocation>
</comment>
<evidence type="ECO:0000313" key="13">
    <source>
        <dbReference type="Proteomes" id="UP001152797"/>
    </source>
</evidence>
<protein>
    <submittedName>
        <fullName evidence="12">Pentatricopeptide repeat-containing protein, mitochondrial</fullName>
    </submittedName>
</protein>
<evidence type="ECO:0000256" key="8">
    <source>
        <dbReference type="SAM" id="MobiDB-lite"/>
    </source>
</evidence>
<keyword evidence="6" id="KW-0539">Nucleus</keyword>
<dbReference type="InterPro" id="IPR013087">
    <property type="entry name" value="Znf_C2H2_type"/>
</dbReference>
<evidence type="ECO:0000256" key="2">
    <source>
        <dbReference type="ARBA" id="ARBA00022723"/>
    </source>
</evidence>
<sequence length="895" mass="103165">MSYNMQENLTLQHRLKAARIAFSRLRKWLCARDIHQRTKLRLWKSCIYSTLTYGLFASNITFTGLYKLTTFMMSTLRKVAGDHSYITGTNNAQFLMQHQLPHPFAMLLHSVEQLQYMQCQRLTALLPHDILHTVDWTNLHSLKDLINTAWDAQDPQSDLVITMTEEAMHRHFLASGHADAVQSSGLQSKDLAILMSKPYGPPLLFAIEQGTWSPLRDLVQAHADLSHYCILCGVYFSRIQELNMHIRCQHGQYAANVFAKAAQLGHSQASNTPCAFCQKHFLRQHQCPFWTQIALILVNFKSTGPAPAHDDILLRCEICRQQYDDMQALHNHLYNDHRLEIHDWLPSRDMLGADPPMEELPVASTWQQIITHGTMHQLRSAPMQRLSLTLHCQLCGVRFERQQDLALHLQSVHSERWTKTQTMVTLMLQVGQIDGHCICNPQTTAGGLAHVCLAYRQLSMLAQKMDIHLFLPWTFDIIETERFLAGIQTHATVEAILQILTERRFTELWLNSSICHLFRTVCLICGGTFHPAVLCEHVKAMHAAECTWIPELFPQLLPLFLNDMLSDHQCNFCELVFNLPFEMDPTPEQQQQRDNLLPDQQMGDAEILEAFKAMGPLLLQDRYARDTKEEKEPKKPKRNHGQGQPEPNMEVVKLVRLMGQMILRLDADQQLMRKQDSFVFFLQPAEPALLPQLMLRAKEWHQHMKQQKLPVEAQTDYVPLRIRLFQDLALMMEDRVLKLSKADQKDQLWTVARDHGIIMEDGSFPFQRWNPQQQALIQTKQEHVTMPRMIKYMTQLKEVSRDHTAIFKFHSLKQMDGQQTVPWILQTGLRHDEIQSLMEVLQGCTVWGLIGATMKPHTQTQSKQCQQLQQMLGKGKGKTNHLHSKSNGKGKTIHG</sequence>
<proteinExistence type="predicted"/>
<evidence type="ECO:0000256" key="3">
    <source>
        <dbReference type="ARBA" id="ARBA00022737"/>
    </source>
</evidence>
<keyword evidence="4 7" id="KW-0863">Zinc-finger</keyword>
<evidence type="ECO:0000256" key="4">
    <source>
        <dbReference type="ARBA" id="ARBA00022771"/>
    </source>
</evidence>
<evidence type="ECO:0000256" key="6">
    <source>
        <dbReference type="ARBA" id="ARBA00023242"/>
    </source>
</evidence>
<evidence type="ECO:0000259" key="9">
    <source>
        <dbReference type="PROSITE" id="PS50157"/>
    </source>
</evidence>
<dbReference type="InterPro" id="IPR050888">
    <property type="entry name" value="ZnF_C2H2-type_TF"/>
</dbReference>
<dbReference type="PROSITE" id="PS50157">
    <property type="entry name" value="ZINC_FINGER_C2H2_2"/>
    <property type="match status" value="2"/>
</dbReference>
<accession>A0A9P1CIA3</accession>
<feature type="domain" description="C2H2-type" evidence="9">
    <location>
        <begin position="227"/>
        <end position="250"/>
    </location>
</feature>
<dbReference type="OrthoDB" id="435564at2759"/>
<dbReference type="EMBL" id="CAMXCT030001507">
    <property type="protein sequence ID" value="CAL4778043.1"/>
    <property type="molecule type" value="Genomic_DNA"/>
</dbReference>
<evidence type="ECO:0000313" key="12">
    <source>
        <dbReference type="EMBL" id="CAL4778043.1"/>
    </source>
</evidence>
<feature type="compositionally biased region" description="Basic residues" evidence="8">
    <location>
        <begin position="875"/>
        <end position="895"/>
    </location>
</feature>